<accession>A0A427XJ55</accession>
<reference evidence="1 2" key="1">
    <citation type="submission" date="2018-11" db="EMBL/GenBank/DDBJ databases">
        <title>Genome sequence of Apiotrichum porosum DSM 27194.</title>
        <authorList>
            <person name="Aliyu H."/>
            <person name="Gorte O."/>
            <person name="Ochsenreither K."/>
        </authorList>
    </citation>
    <scope>NUCLEOTIDE SEQUENCE [LARGE SCALE GENOMIC DNA]</scope>
    <source>
        <strain evidence="1 2">DSM 27194</strain>
    </source>
</reference>
<gene>
    <name evidence="1" type="ORF">EHS24_001703</name>
</gene>
<dbReference type="EMBL" id="RSCE01000011">
    <property type="protein sequence ID" value="RSH78794.1"/>
    <property type="molecule type" value="Genomic_DNA"/>
</dbReference>
<evidence type="ECO:0008006" key="3">
    <source>
        <dbReference type="Google" id="ProtNLM"/>
    </source>
</evidence>
<dbReference type="GeneID" id="39586246"/>
<dbReference type="RefSeq" id="XP_028473941.1">
    <property type="nucleotide sequence ID" value="XM_028617478.1"/>
</dbReference>
<evidence type="ECO:0000313" key="1">
    <source>
        <dbReference type="EMBL" id="RSH78794.1"/>
    </source>
</evidence>
<evidence type="ECO:0000313" key="2">
    <source>
        <dbReference type="Proteomes" id="UP000279236"/>
    </source>
</evidence>
<name>A0A427XJ55_9TREE</name>
<sequence length="367" mass="40793">MSAPASLGTCPLCHERRLPSSSSRTARLNIGSHIRISDRVVGFSDRHMRLTLRLVSKSFRDKVDARFFRHLYVSRPSEYASNDESDVSVDVSCPRGRVPAVGGFLSRFPARVLGYTQILSLHHDLTRYAPYLLWLVCHTPNIELVRLLHLPLPDARWPALCVMGPQADTTIAFALVSDTVLATAAKRDVPLCISVPLLPPGVRRFTFHVRFLPAARAAVFSGSLGKIRHPHSLRQVILMFSHVDRHGHSYSHSQTHPPAPKDVALLHPQVPPLLAPLLDCMAVNIPRVHYTVVGLEHVLPAVHGVPASVTLWRVEQQILAAVGRLVPCGDFGQEPVSMSPSMCIVFLSHKQYRNQVGRYEYALEAME</sequence>
<comment type="caution">
    <text evidence="1">The sequence shown here is derived from an EMBL/GenBank/DDBJ whole genome shotgun (WGS) entry which is preliminary data.</text>
</comment>
<protein>
    <recommendedName>
        <fullName evidence="3">F-box domain-containing protein</fullName>
    </recommendedName>
</protein>
<organism evidence="1 2">
    <name type="scientific">Apiotrichum porosum</name>
    <dbReference type="NCBI Taxonomy" id="105984"/>
    <lineage>
        <taxon>Eukaryota</taxon>
        <taxon>Fungi</taxon>
        <taxon>Dikarya</taxon>
        <taxon>Basidiomycota</taxon>
        <taxon>Agaricomycotina</taxon>
        <taxon>Tremellomycetes</taxon>
        <taxon>Trichosporonales</taxon>
        <taxon>Trichosporonaceae</taxon>
        <taxon>Apiotrichum</taxon>
    </lineage>
</organism>
<proteinExistence type="predicted"/>
<dbReference type="Proteomes" id="UP000279236">
    <property type="component" value="Unassembled WGS sequence"/>
</dbReference>
<keyword evidence="2" id="KW-1185">Reference proteome</keyword>
<dbReference type="AlphaFoldDB" id="A0A427XJ55"/>